<dbReference type="InterPro" id="IPR027417">
    <property type="entry name" value="P-loop_NTPase"/>
</dbReference>
<evidence type="ECO:0008006" key="10">
    <source>
        <dbReference type="Google" id="ProtNLM"/>
    </source>
</evidence>
<dbReference type="Gene3D" id="3.40.50.300">
    <property type="entry name" value="P-loop containing nucleotide triphosphate hydrolases"/>
    <property type="match status" value="1"/>
</dbReference>
<evidence type="ECO:0000256" key="1">
    <source>
        <dbReference type="ARBA" id="ARBA00004323"/>
    </source>
</evidence>
<dbReference type="GO" id="GO:0009247">
    <property type="term" value="P:glycolipid biosynthetic process"/>
    <property type="evidence" value="ECO:0007669"/>
    <property type="project" value="InterPro"/>
</dbReference>
<gene>
    <name evidence="9" type="ORF">MNBD_GAMMA13-1865</name>
</gene>
<dbReference type="GO" id="GO:0001733">
    <property type="term" value="F:galactosylceramide sulfotransferase activity"/>
    <property type="evidence" value="ECO:0007669"/>
    <property type="project" value="InterPro"/>
</dbReference>
<accession>A0A3B0YZY7</accession>
<dbReference type="PANTHER" id="PTHR12812:SF0">
    <property type="entry name" value="HEPARAN-SULFATE 6-O-SULFOTRANSFERASE"/>
    <property type="match status" value="1"/>
</dbReference>
<keyword evidence="7" id="KW-0472">Membrane</keyword>
<dbReference type="GO" id="GO:0000139">
    <property type="term" value="C:Golgi membrane"/>
    <property type="evidence" value="ECO:0007669"/>
    <property type="project" value="UniProtKB-SubCell"/>
</dbReference>
<sequence>MNKLRFLHIPKTAGSTFSSILTKQYRGKVNFEFSGDNELDIKRFRELSLGEQKTVVLFTGHAPILTGIPEADDIAIITILREPVSRVKSFCQHVSEGKSPHLVAAFPPESFTLDEFLYSENNEISNLQARMLIDYERHRVEPLVTNFSMEELKNRALENLFEKVRCFGIQEYFDESLILFADTLGWSMPFYEYRNRKDIKRLLKFEDHHIGRIKELNAVDIAVYQAAKERFLDKINSGDYNTKKLAVFKQAKRIISPALHTYRQTGRAIIRLFR</sequence>
<reference evidence="9" key="1">
    <citation type="submission" date="2018-06" db="EMBL/GenBank/DDBJ databases">
        <authorList>
            <person name="Zhirakovskaya E."/>
        </authorList>
    </citation>
    <scope>NUCLEOTIDE SEQUENCE</scope>
</reference>
<evidence type="ECO:0000313" key="9">
    <source>
        <dbReference type="EMBL" id="VAW80842.1"/>
    </source>
</evidence>
<organism evidence="9">
    <name type="scientific">hydrothermal vent metagenome</name>
    <dbReference type="NCBI Taxonomy" id="652676"/>
    <lineage>
        <taxon>unclassified sequences</taxon>
        <taxon>metagenomes</taxon>
        <taxon>ecological metagenomes</taxon>
    </lineage>
</organism>
<evidence type="ECO:0000256" key="5">
    <source>
        <dbReference type="ARBA" id="ARBA00022989"/>
    </source>
</evidence>
<evidence type="ECO:0000256" key="3">
    <source>
        <dbReference type="ARBA" id="ARBA00022692"/>
    </source>
</evidence>
<dbReference type="EMBL" id="UOFK01000236">
    <property type="protein sequence ID" value="VAW80842.1"/>
    <property type="molecule type" value="Genomic_DNA"/>
</dbReference>
<comment type="subcellular location">
    <subcellularLocation>
        <location evidence="1">Golgi apparatus membrane</location>
        <topology evidence="1">Single-pass type II membrane protein</topology>
    </subcellularLocation>
</comment>
<evidence type="ECO:0000256" key="8">
    <source>
        <dbReference type="ARBA" id="ARBA00023180"/>
    </source>
</evidence>
<keyword evidence="3" id="KW-0812">Transmembrane</keyword>
<dbReference type="InterPro" id="IPR010635">
    <property type="entry name" value="Heparan_SO4-6-sulfoTrfase"/>
</dbReference>
<evidence type="ECO:0000256" key="7">
    <source>
        <dbReference type="ARBA" id="ARBA00023136"/>
    </source>
</evidence>
<keyword evidence="6" id="KW-0333">Golgi apparatus</keyword>
<keyword evidence="2" id="KW-0808">Transferase</keyword>
<evidence type="ECO:0000256" key="2">
    <source>
        <dbReference type="ARBA" id="ARBA00022679"/>
    </source>
</evidence>
<protein>
    <recommendedName>
        <fullName evidence="10">Sulfotransferase domain-containing protein</fullName>
    </recommendedName>
</protein>
<dbReference type="AlphaFoldDB" id="A0A3B0YZY7"/>
<evidence type="ECO:0000256" key="4">
    <source>
        <dbReference type="ARBA" id="ARBA00022968"/>
    </source>
</evidence>
<dbReference type="InterPro" id="IPR009729">
    <property type="entry name" value="Gal-3-0_sulfotransfrase"/>
</dbReference>
<dbReference type="SUPFAM" id="SSF52540">
    <property type="entry name" value="P-loop containing nucleoside triphosphate hydrolases"/>
    <property type="match status" value="1"/>
</dbReference>
<name>A0A3B0YZY7_9ZZZZ</name>
<evidence type="ECO:0000256" key="6">
    <source>
        <dbReference type="ARBA" id="ARBA00023034"/>
    </source>
</evidence>
<dbReference type="PANTHER" id="PTHR12812">
    <property type="entry name" value="HEPARAN SULFATE 6-O-SULFOTRANSFERASE 3"/>
    <property type="match status" value="1"/>
</dbReference>
<keyword evidence="4" id="KW-0735">Signal-anchor</keyword>
<dbReference type="Pfam" id="PF06990">
    <property type="entry name" value="Gal-3-0_sulfotr"/>
    <property type="match status" value="1"/>
</dbReference>
<keyword evidence="5" id="KW-1133">Transmembrane helix</keyword>
<dbReference type="GO" id="GO:0017095">
    <property type="term" value="F:heparan sulfate 6-sulfotransferase activity"/>
    <property type="evidence" value="ECO:0007669"/>
    <property type="project" value="TreeGrafter"/>
</dbReference>
<proteinExistence type="predicted"/>
<keyword evidence="8" id="KW-0325">Glycoprotein</keyword>